<dbReference type="PROSITE" id="PS51257">
    <property type="entry name" value="PROKAR_LIPOPROTEIN"/>
    <property type="match status" value="1"/>
</dbReference>
<keyword evidence="2" id="KW-1185">Reference proteome</keyword>
<dbReference type="AlphaFoldDB" id="A0A8J7FNN7"/>
<accession>A0A8J7FNN7</accession>
<evidence type="ECO:0000313" key="2">
    <source>
        <dbReference type="Proteomes" id="UP000608754"/>
    </source>
</evidence>
<evidence type="ECO:0000313" key="1">
    <source>
        <dbReference type="EMBL" id="MBF0596409.1"/>
    </source>
</evidence>
<name>A0A8J7FNN7_9FLAO</name>
<gene>
    <name evidence="1" type="ORF">IM532_02840</name>
</gene>
<evidence type="ECO:0008006" key="3">
    <source>
        <dbReference type="Google" id="ProtNLM"/>
    </source>
</evidence>
<proteinExistence type="predicted"/>
<dbReference type="RefSeq" id="WP_194181945.1">
    <property type="nucleotide sequence ID" value="NZ_JADGIK010000002.1"/>
</dbReference>
<reference evidence="1" key="1">
    <citation type="submission" date="2020-10" db="EMBL/GenBank/DDBJ databases">
        <authorList>
            <person name="Lu T."/>
            <person name="Wang Q."/>
            <person name="Han X."/>
        </authorList>
    </citation>
    <scope>NUCLEOTIDE SEQUENCE</scope>
    <source>
        <strain evidence="1">WQ 117</strain>
    </source>
</reference>
<dbReference type="EMBL" id="JADGIK010000002">
    <property type="protein sequence ID" value="MBF0596409.1"/>
    <property type="molecule type" value="Genomic_DNA"/>
</dbReference>
<comment type="caution">
    <text evidence="1">The sequence shown here is derived from an EMBL/GenBank/DDBJ whole genome shotgun (WGS) entry which is preliminary data.</text>
</comment>
<protein>
    <recommendedName>
        <fullName evidence="3">Lipoprotein</fullName>
    </recommendedName>
</protein>
<dbReference type="Proteomes" id="UP000608754">
    <property type="component" value="Unassembled WGS sequence"/>
</dbReference>
<organism evidence="1 2">
    <name type="scientific">Faecalibacter rhinopitheci</name>
    <dbReference type="NCBI Taxonomy" id="2779678"/>
    <lineage>
        <taxon>Bacteria</taxon>
        <taxon>Pseudomonadati</taxon>
        <taxon>Bacteroidota</taxon>
        <taxon>Flavobacteriia</taxon>
        <taxon>Flavobacteriales</taxon>
        <taxon>Weeksellaceae</taxon>
        <taxon>Faecalibacter</taxon>
    </lineage>
</organism>
<sequence length="121" mass="13697">MKNTSTFLFLQSIQKYIWMVLVCFSLSSCTVKDALFDQLGLTVEKPLNKSKTVSSCQYTPLQESQQSVVEIQKKSSFEFYSNLDFTSTSTQVFKSIPLGGVKNNSPPFYILYQRLKIAVVA</sequence>